<gene>
    <name evidence="4" type="ORF">FocTR4_00005954</name>
</gene>
<evidence type="ECO:0000256" key="1">
    <source>
        <dbReference type="ARBA" id="ARBA00022737"/>
    </source>
</evidence>
<dbReference type="InterPro" id="IPR007111">
    <property type="entry name" value="NACHT_NTPase"/>
</dbReference>
<dbReference type="InterPro" id="IPR027417">
    <property type="entry name" value="P-loop_NTPase"/>
</dbReference>
<dbReference type="PROSITE" id="PS50837">
    <property type="entry name" value="NACHT"/>
    <property type="match status" value="1"/>
</dbReference>
<evidence type="ECO:0000313" key="5">
    <source>
        <dbReference type="Proteomes" id="UP000321331"/>
    </source>
</evidence>
<dbReference type="InterPro" id="IPR056125">
    <property type="entry name" value="DUF7708"/>
</dbReference>
<dbReference type="Gene3D" id="3.40.50.300">
    <property type="entry name" value="P-loop containing nucleotide triphosphate hydrolases"/>
    <property type="match status" value="1"/>
</dbReference>
<dbReference type="PANTHER" id="PTHR10039:SF14">
    <property type="entry name" value="NACHT DOMAIN-CONTAINING PROTEIN"/>
    <property type="match status" value="1"/>
</dbReference>
<dbReference type="Pfam" id="PF24809">
    <property type="entry name" value="DUF7708"/>
    <property type="match status" value="1"/>
</dbReference>
<evidence type="ECO:0000256" key="2">
    <source>
        <dbReference type="SAM" id="Coils"/>
    </source>
</evidence>
<feature type="domain" description="NACHT" evidence="3">
    <location>
        <begin position="323"/>
        <end position="469"/>
    </location>
</feature>
<name>A0A5C6TKW4_FUSOC</name>
<accession>A0A5C6TKW4</accession>
<sequence length="1382" mass="156081">MSTSSMFSPVVSAGHRFLDSLEDNNRSIATLCTSADTFIHHVKELDAVQNAQSGVKKSIFNSISTFSENVEPYVKVIDTFVSSKPEVAALIWGAARLVLQLASNYLNFFRKLTGMMEKTSSQLANYKQLLELLEENDIEPTPGLQCAVVTTYEGILDFFQKIVDVFYKKTGKAKSQPIVVGNILLKPLDSTFSTLQEKLSDCDTLVDKELQLYQLRLILQRRQEDVNELKANNDRSSDALRQLIAAIDALVKSVKVEKKGEERHIDAVRNDIRQWINPPEFMRRYESIIDEIEETTTEWLFQKDQYKKWESFEGGDKEISHSKVLWIHGKPGSGKSFLSASAIDLLKASARSNKHTVVLFFHFNADDPTSNTITAAYRSILAQLFQKYSDSRSMIDRFSFSLADSHGQKTASMFEVVDLLDLCLRNFEGRCFIILDGIDECSDNGRSLSALLTTISHCPFAKLLLFSRPTVAFLNEWVPPHERFPIGDENSSDIQQYLKRRIESFVERDYLPASVQKERLLHHLTLGADGMFLWAHLMIKYLDTDAMYQESRISAIFDITMPDDLDRMYFRILQRIQLSNSIEREWAAKVFSCLTYAFTPGPFRPEELRLFLSPNAKKHLPLARFVQTTVRVCGALVELGSDGQIRFIHISVKEYFISQAAGFGHPPHRAHAMCAAVYLEYMVTHLPSEPLPAGLHNHLTLLDTFPLLKVAVGNWMHHCVNALLAMKNDPSDRKDEGSTNIDNIGELVDILIPRLHQFLDNQSCFLSWIEMSYRLSVSVIKSCLVWKASLKELSSNLTNHSCGVYSDSVSRTLTDLIDLVSRAEDIETEWNSQLLQDPAIVWREVEAFHRHAEHSPAAPVMKVTSLCAEKPETLEAENGSLKTISRIRNDGKAIIVLSIWPSRAFEDAAFRSAAELSGKNLWNACSGWVAKLEAWTTEEQPTRALSLVIKINAQEVLIQCKQSAWEDRNKSPASPWSLQFPLAISSSGRYFCILRTVYKISQPESQHCQPKLRKFKLNLNLDGRDDWDPYRHVEHNLLEPRFLYFPSFTASDDLFVLYSKVGTPLVFALFQTRLEDKFQLTLKSSDMSEIVLKPDDFHSIMICDNPVLPLVGFIAGPGAYLWDWTRAGRGISTEQPRILCCYSSDVDEPVKIAFSSCGKFFILRLQANPKPMTVDAEQVLGIKRMPELQQRSNPVTSESFNIMTRKAYGSFLQRSKQYGVIDSTDASMVIKDGVPATDALHVVSSQNQIVVRNIQEDQEADGETVNEVQLTRLPESVANSSSAPNATVIVPDGADRMVKIAVTDEPSLYSRLSLGRNQLLMLIQREKTSLQFQTTKISLPVINSVQNVAIQPQESPSLLDSTVHPFVVVPWQVDEQLGMHVP</sequence>
<evidence type="ECO:0000313" key="4">
    <source>
        <dbReference type="EMBL" id="TXC10491.1"/>
    </source>
</evidence>
<organism evidence="4 5">
    <name type="scientific">Fusarium oxysporum f. sp. cubense</name>
    <dbReference type="NCBI Taxonomy" id="61366"/>
    <lineage>
        <taxon>Eukaryota</taxon>
        <taxon>Fungi</taxon>
        <taxon>Dikarya</taxon>
        <taxon>Ascomycota</taxon>
        <taxon>Pezizomycotina</taxon>
        <taxon>Sordariomycetes</taxon>
        <taxon>Hypocreomycetidae</taxon>
        <taxon>Hypocreales</taxon>
        <taxon>Nectriaceae</taxon>
        <taxon>Fusarium</taxon>
        <taxon>Fusarium oxysporum species complex</taxon>
    </lineage>
</organism>
<protein>
    <recommendedName>
        <fullName evidence="3">NACHT domain-containing protein</fullName>
    </recommendedName>
</protein>
<proteinExistence type="predicted"/>
<evidence type="ECO:0000259" key="3">
    <source>
        <dbReference type="PROSITE" id="PS50837"/>
    </source>
</evidence>
<comment type="caution">
    <text evidence="4">The sequence shown here is derived from an EMBL/GenBank/DDBJ whole genome shotgun (WGS) entry which is preliminary data.</text>
</comment>
<dbReference type="SUPFAM" id="SSF52540">
    <property type="entry name" value="P-loop containing nucleoside triphosphate hydrolases"/>
    <property type="match status" value="1"/>
</dbReference>
<dbReference type="PANTHER" id="PTHR10039">
    <property type="entry name" value="AMELOGENIN"/>
    <property type="match status" value="1"/>
</dbReference>
<keyword evidence="1" id="KW-0677">Repeat</keyword>
<dbReference type="InterPro" id="IPR056884">
    <property type="entry name" value="NPHP3-like_N"/>
</dbReference>
<feature type="coiled-coil region" evidence="2">
    <location>
        <begin position="219"/>
        <end position="246"/>
    </location>
</feature>
<dbReference type="Pfam" id="PF24883">
    <property type="entry name" value="NPHP3_N"/>
    <property type="match status" value="1"/>
</dbReference>
<keyword evidence="2" id="KW-0175">Coiled coil</keyword>
<dbReference type="EMBL" id="VMNF01000004">
    <property type="protein sequence ID" value="TXC10491.1"/>
    <property type="molecule type" value="Genomic_DNA"/>
</dbReference>
<reference evidence="4 5" key="1">
    <citation type="submission" date="2019-07" db="EMBL/GenBank/DDBJ databases">
        <title>The First High-Quality Draft Genome Sequence of the Causal Agent of the Current Panama Disease Epidemic.</title>
        <authorList>
            <person name="Warmington R.J."/>
            <person name="Kay W."/>
            <person name="Jeffries A."/>
            <person name="Bebber D."/>
            <person name="Moore K."/>
            <person name="Studholme D.J."/>
        </authorList>
    </citation>
    <scope>NUCLEOTIDE SEQUENCE [LARGE SCALE GENOMIC DNA]</scope>
    <source>
        <strain evidence="4 5">TR4</strain>
    </source>
</reference>
<dbReference type="Proteomes" id="UP000321331">
    <property type="component" value="Unassembled WGS sequence"/>
</dbReference>